<comment type="caution">
    <text evidence="1">The sequence shown here is derived from an EMBL/GenBank/DDBJ whole genome shotgun (WGS) entry which is preliminary data.</text>
</comment>
<protein>
    <submittedName>
        <fullName evidence="1">Protein unc-80-like protein</fullName>
    </submittedName>
</protein>
<evidence type="ECO:0000313" key="2">
    <source>
        <dbReference type="Proteomes" id="UP000805704"/>
    </source>
</evidence>
<dbReference type="Proteomes" id="UP000805704">
    <property type="component" value="Chromosome 24"/>
</dbReference>
<keyword evidence="2" id="KW-1185">Reference proteome</keyword>
<name>A0ACB7EUJ3_NIBAL</name>
<reference evidence="1" key="1">
    <citation type="submission" date="2020-04" db="EMBL/GenBank/DDBJ databases">
        <title>A chromosome-scale assembly and high-density genetic map of the yellow drum (Nibea albiflora) genome.</title>
        <authorList>
            <person name="Xu D."/>
            <person name="Zhang W."/>
            <person name="Chen R."/>
            <person name="Tan P."/>
            <person name="Wang L."/>
            <person name="Song H."/>
            <person name="Tian L."/>
            <person name="Zhu Q."/>
            <person name="Wang B."/>
        </authorList>
    </citation>
    <scope>NUCLEOTIDE SEQUENCE</scope>
    <source>
        <strain evidence="1">ZJHYS-2018</strain>
    </source>
</reference>
<evidence type="ECO:0000313" key="1">
    <source>
        <dbReference type="EMBL" id="KAG8004476.1"/>
    </source>
</evidence>
<proteinExistence type="predicted"/>
<organism evidence="1 2">
    <name type="scientific">Nibea albiflora</name>
    <name type="common">Yellow drum</name>
    <name type="synonym">Corvina albiflora</name>
    <dbReference type="NCBI Taxonomy" id="240163"/>
    <lineage>
        <taxon>Eukaryota</taxon>
        <taxon>Metazoa</taxon>
        <taxon>Chordata</taxon>
        <taxon>Craniata</taxon>
        <taxon>Vertebrata</taxon>
        <taxon>Euteleostomi</taxon>
        <taxon>Actinopterygii</taxon>
        <taxon>Neopterygii</taxon>
        <taxon>Teleostei</taxon>
        <taxon>Neoteleostei</taxon>
        <taxon>Acanthomorphata</taxon>
        <taxon>Eupercaria</taxon>
        <taxon>Sciaenidae</taxon>
        <taxon>Nibea</taxon>
    </lineage>
</organism>
<accession>A0ACB7EUJ3</accession>
<gene>
    <name evidence="1" type="primary">UNC80</name>
    <name evidence="1" type="ORF">GBF38_008711</name>
</gene>
<dbReference type="EMBL" id="CM024812">
    <property type="protein sequence ID" value="KAG8004476.1"/>
    <property type="molecule type" value="Genomic_DNA"/>
</dbReference>
<sequence length="697" mass="77059">MESRGLRRYIMEMLPITDWSSEAVRPALILILKRLDRMFNKIHKMPTLRRQVEWEAASSLIEGICLTLQRQPIISFLPHLRSLINVCVNLVWKHTTTQILLCGYCSLSVCVCCQVMGVVGPSSVADGLPLLHLSPYLSPPLPFSTAVVRLVALQIQALKEDFPLSHVISPFTNQERREGMLLNLLIPFVLTVGSGSKDSPHLEQPEIFLLLQTVINILLPPRIISTSRTKNFMLDASPAHCSTPGDTGKDLRREGLAESTSQAAYLALKVVLVCFERSLGNQWYRLSLQVKEMALRKVGGLAFWDFIDFIVRTRIPIFVLLRPFIQCKLLTQPADSQEEITARHHIADQLERRFIPRPLCKSSLFAEFNNELKILKEAVHSGSAYQGKTSISTVGTSTSAYRLSLATMSRSNTGTGTVWEQDSQPSRQPSQDTLSRTDEDDEENDSMSIPSVVSEHEAFLPRVIAQRRFSSHATGSAASQPEAPRTTMLPSHRVASVQSEPGQQNLLIQPPLGRKRGLRQLRRPLLSIPKNEPRGRSGARLSTTRRSIQPKNKPLAQGDQKRSVTFTENQSQQPSTPGAMEPTAEARKPSPALSKSPTLEVPSASSATVTADLHGPANAQVGPAERGLEHGIRESPGDEDTTALLPRSDTLLQLSEDDGTENPLLTPLLSPPSPRHTPRRSPLPLSPVDLDLDESHV</sequence>